<evidence type="ECO:0000313" key="12">
    <source>
        <dbReference type="EMBL" id="HFC93214.1"/>
    </source>
</evidence>
<evidence type="ECO:0000256" key="1">
    <source>
        <dbReference type="ARBA" id="ARBA00004533"/>
    </source>
</evidence>
<organism evidence="12">
    <name type="scientific">Leucothrix mucor</name>
    <dbReference type="NCBI Taxonomy" id="45248"/>
    <lineage>
        <taxon>Bacteria</taxon>
        <taxon>Pseudomonadati</taxon>
        <taxon>Pseudomonadota</taxon>
        <taxon>Gammaproteobacteria</taxon>
        <taxon>Thiotrichales</taxon>
        <taxon>Thiotrichaceae</taxon>
        <taxon>Leucothrix</taxon>
    </lineage>
</organism>
<evidence type="ECO:0000256" key="6">
    <source>
        <dbReference type="ARBA" id="ARBA00022927"/>
    </source>
</evidence>
<name>A0A7V2WVV4_LEUMU</name>
<evidence type="ECO:0000256" key="3">
    <source>
        <dbReference type="ARBA" id="ARBA00022475"/>
    </source>
</evidence>
<proteinExistence type="predicted"/>
<evidence type="ECO:0000256" key="9">
    <source>
        <dbReference type="SAM" id="MobiDB-lite"/>
    </source>
</evidence>
<keyword evidence="2" id="KW-0813">Transport</keyword>
<keyword evidence="4" id="KW-0997">Cell inner membrane</keyword>
<dbReference type="Proteomes" id="UP000885750">
    <property type="component" value="Unassembled WGS sequence"/>
</dbReference>
<evidence type="ECO:0000256" key="10">
    <source>
        <dbReference type="SAM" id="Phobius"/>
    </source>
</evidence>
<feature type="region of interest" description="Disordered" evidence="9">
    <location>
        <begin position="186"/>
        <end position="246"/>
    </location>
</feature>
<gene>
    <name evidence="12" type="ORF">ENJ51_10430</name>
</gene>
<keyword evidence="6" id="KW-0653">Protein transport</keyword>
<evidence type="ECO:0000256" key="7">
    <source>
        <dbReference type="ARBA" id="ARBA00022989"/>
    </source>
</evidence>
<dbReference type="SUPFAM" id="SSF50156">
    <property type="entry name" value="PDZ domain-like"/>
    <property type="match status" value="1"/>
</dbReference>
<keyword evidence="7 10" id="KW-1133">Transmembrane helix</keyword>
<keyword evidence="5 10" id="KW-0812">Transmembrane</keyword>
<dbReference type="InterPro" id="IPR024961">
    <property type="entry name" value="T2SS_GspC_N"/>
</dbReference>
<dbReference type="EMBL" id="DRMS01000391">
    <property type="protein sequence ID" value="HFC93214.1"/>
    <property type="molecule type" value="Genomic_DNA"/>
</dbReference>
<dbReference type="InterPro" id="IPR036034">
    <property type="entry name" value="PDZ_sf"/>
</dbReference>
<dbReference type="GO" id="GO:0005886">
    <property type="term" value="C:plasma membrane"/>
    <property type="evidence" value="ECO:0007669"/>
    <property type="project" value="UniProtKB-SubCell"/>
</dbReference>
<feature type="domain" description="Type II secretion system protein GspC N-terminal" evidence="11">
    <location>
        <begin position="19"/>
        <end position="177"/>
    </location>
</feature>
<dbReference type="Gene3D" id="2.30.42.10">
    <property type="match status" value="1"/>
</dbReference>
<dbReference type="Gene3D" id="2.30.30.830">
    <property type="match status" value="1"/>
</dbReference>
<evidence type="ECO:0000256" key="4">
    <source>
        <dbReference type="ARBA" id="ARBA00022519"/>
    </source>
</evidence>
<keyword evidence="3" id="KW-1003">Cell membrane</keyword>
<protein>
    <recommendedName>
        <fullName evidence="11">Type II secretion system protein GspC N-terminal domain-containing protein</fullName>
    </recommendedName>
</protein>
<reference evidence="12" key="1">
    <citation type="journal article" date="2020" name="mSystems">
        <title>Genome- and Community-Level Interaction Insights into Carbon Utilization and Element Cycling Functions of Hydrothermarchaeota in Hydrothermal Sediment.</title>
        <authorList>
            <person name="Zhou Z."/>
            <person name="Liu Y."/>
            <person name="Xu W."/>
            <person name="Pan J."/>
            <person name="Luo Z.H."/>
            <person name="Li M."/>
        </authorList>
    </citation>
    <scope>NUCLEOTIDE SEQUENCE [LARGE SCALE GENOMIC DNA]</scope>
    <source>
        <strain evidence="12">HyVt-493</strain>
    </source>
</reference>
<evidence type="ECO:0000256" key="2">
    <source>
        <dbReference type="ARBA" id="ARBA00022448"/>
    </source>
</evidence>
<accession>A0A7V2WVV4</accession>
<evidence type="ECO:0000256" key="8">
    <source>
        <dbReference type="ARBA" id="ARBA00023136"/>
    </source>
</evidence>
<keyword evidence="8 10" id="KW-0472">Membrane</keyword>
<comment type="subcellular location">
    <subcellularLocation>
        <location evidence="1">Cell inner membrane</location>
    </subcellularLocation>
</comment>
<feature type="compositionally biased region" description="Basic residues" evidence="9">
    <location>
        <begin position="216"/>
        <end position="230"/>
    </location>
</feature>
<sequence length="350" mass="38845">MTLTQNYPQLKKLPQWLTVLLVALLGFALAKLLWMFLTPEEKVVTRAVSTQSSTIAKPKKKQNYGKIIAGQHLFGVVKKKVVKAKPKPKKKVVKAPPKPPAVVIPKITVKLFGIMSYSSQTSGYALLSFNGQPQKVYSLGESLEKKDKKNKDKKKKIFISEITAEKVIVNNHGKFEEFLLSKYSKLSGGNNQPTRTDVLVAGPGGFKPSIAPPGYNKKRMKSPPKAKPKPKPSPVPPKSTPNSDEFSVKNMSKFREEMMADPSKLMEIANAQPYTKDGKLIGFRVRAGKRRRVFRQLGLRNGDIVKEVNGIVIDSSEKGIMLMSELSGASDLSITVLRGKRELHLPTLHF</sequence>
<dbReference type="AlphaFoldDB" id="A0A7V2WVV4"/>
<dbReference type="GO" id="GO:0015031">
    <property type="term" value="P:protein transport"/>
    <property type="evidence" value="ECO:0007669"/>
    <property type="project" value="UniProtKB-KW"/>
</dbReference>
<comment type="caution">
    <text evidence="12">The sequence shown here is derived from an EMBL/GenBank/DDBJ whole genome shotgun (WGS) entry which is preliminary data.</text>
</comment>
<feature type="transmembrane region" description="Helical" evidence="10">
    <location>
        <begin position="16"/>
        <end position="37"/>
    </location>
</feature>
<evidence type="ECO:0000256" key="5">
    <source>
        <dbReference type="ARBA" id="ARBA00022692"/>
    </source>
</evidence>
<dbReference type="Pfam" id="PF11356">
    <property type="entry name" value="T2SSC"/>
    <property type="match status" value="1"/>
</dbReference>
<evidence type="ECO:0000259" key="11">
    <source>
        <dbReference type="Pfam" id="PF11356"/>
    </source>
</evidence>